<evidence type="ECO:0000256" key="1">
    <source>
        <dbReference type="ARBA" id="ARBA00000085"/>
    </source>
</evidence>
<feature type="transmembrane region" description="Helical" evidence="8">
    <location>
        <begin position="55"/>
        <end position="75"/>
    </location>
</feature>
<dbReference type="SMART" id="SM00388">
    <property type="entry name" value="HisKA"/>
    <property type="match status" value="1"/>
</dbReference>
<dbReference type="CDD" id="cd00156">
    <property type="entry name" value="REC"/>
    <property type="match status" value="1"/>
</dbReference>
<keyword evidence="4" id="KW-0808">Transferase</keyword>
<dbReference type="SUPFAM" id="SSF52172">
    <property type="entry name" value="CheY-like"/>
    <property type="match status" value="1"/>
</dbReference>
<dbReference type="InterPro" id="IPR004358">
    <property type="entry name" value="Sig_transdc_His_kin-like_C"/>
</dbReference>
<dbReference type="PROSITE" id="PS50109">
    <property type="entry name" value="HIS_KIN"/>
    <property type="match status" value="1"/>
</dbReference>
<reference evidence="11 12" key="1">
    <citation type="submission" date="2022-08" db="EMBL/GenBank/DDBJ databases">
        <title>Reclassification of Massilia species as members of the genera Telluria, Duganella, Pseudoduganella, Mokoshia gen. nov. and Zemynaea gen. nov. using orthogonal and non-orthogonal genome-based approaches.</title>
        <authorList>
            <person name="Bowman J.P."/>
        </authorList>
    </citation>
    <scope>NUCLEOTIDE SEQUENCE [LARGE SCALE GENOMIC DNA]</scope>
    <source>
        <strain evidence="11 12">JCM 31605</strain>
    </source>
</reference>
<evidence type="ECO:0000256" key="2">
    <source>
        <dbReference type="ARBA" id="ARBA00012438"/>
    </source>
</evidence>
<feature type="transmembrane region" description="Helical" evidence="8">
    <location>
        <begin position="87"/>
        <end position="109"/>
    </location>
</feature>
<comment type="caution">
    <text evidence="11">The sequence shown here is derived from an EMBL/GenBank/DDBJ whole genome shotgun (WGS) entry which is preliminary data.</text>
</comment>
<evidence type="ECO:0000256" key="3">
    <source>
        <dbReference type="ARBA" id="ARBA00022553"/>
    </source>
</evidence>
<dbReference type="RefSeq" id="WP_258823453.1">
    <property type="nucleotide sequence ID" value="NZ_JANUHB010000004.1"/>
</dbReference>
<dbReference type="CDD" id="cd00082">
    <property type="entry name" value="HisKA"/>
    <property type="match status" value="1"/>
</dbReference>
<evidence type="ECO:0000259" key="9">
    <source>
        <dbReference type="PROSITE" id="PS50109"/>
    </source>
</evidence>
<feature type="transmembrane region" description="Helical" evidence="8">
    <location>
        <begin position="156"/>
        <end position="175"/>
    </location>
</feature>
<dbReference type="PRINTS" id="PR00344">
    <property type="entry name" value="BCTRLSENSOR"/>
</dbReference>
<keyword evidence="3 6" id="KW-0597">Phosphoprotein</keyword>
<proteinExistence type="predicted"/>
<feature type="domain" description="Histidine kinase" evidence="9">
    <location>
        <begin position="232"/>
        <end position="445"/>
    </location>
</feature>
<keyword evidence="7" id="KW-0175">Coiled coil</keyword>
<evidence type="ECO:0000259" key="10">
    <source>
        <dbReference type="PROSITE" id="PS50110"/>
    </source>
</evidence>
<dbReference type="InterPro" id="IPR011006">
    <property type="entry name" value="CheY-like_superfamily"/>
</dbReference>
<dbReference type="InterPro" id="IPR003594">
    <property type="entry name" value="HATPase_dom"/>
</dbReference>
<keyword evidence="8" id="KW-0472">Membrane</keyword>
<evidence type="ECO:0000313" key="12">
    <source>
        <dbReference type="Proteomes" id="UP001206126"/>
    </source>
</evidence>
<keyword evidence="12" id="KW-1185">Reference proteome</keyword>
<keyword evidence="5 11" id="KW-0418">Kinase</keyword>
<dbReference type="Proteomes" id="UP001206126">
    <property type="component" value="Unassembled WGS sequence"/>
</dbReference>
<dbReference type="InterPro" id="IPR003661">
    <property type="entry name" value="HisK_dim/P_dom"/>
</dbReference>
<dbReference type="InterPro" id="IPR036890">
    <property type="entry name" value="HATPase_C_sf"/>
</dbReference>
<feature type="transmembrane region" description="Helical" evidence="8">
    <location>
        <begin position="29"/>
        <end position="49"/>
    </location>
</feature>
<comment type="catalytic activity">
    <reaction evidence="1">
        <text>ATP + protein L-histidine = ADP + protein N-phospho-L-histidine.</text>
        <dbReference type="EC" id="2.7.13.3"/>
    </reaction>
</comment>
<sequence>MPGKSIPAIRLRGQVESEKIEVLFRNTSFALITNLLLSAGLVWVLWNVAEHQTLIGWWAAIIFLIVVRLALLIGYRRRGAASTLPWHHYLTIATMLAGAAWGAAGILFFNPDSPIALIFITITLAGITAGSVASYSSWRPAQYASIPTALPIALRYLMAGGDFWIMGLMCILYLFNVLASARQISRVLDESIRLRLEKQGLVRQLQDEKRAAEQARMRAEEANLAKSRFLAAANHDLRQPLHAVTLFVQALRHSPDKARAGEILEHLEASTRSLEGLLNELLDISKLEAGLFKPQISVLSLQDIFDGLERELRPVAEEKGIELGFVATRLEILSDPQMLGRILRNIITNAIRYTDRGAVLVGARRKKNGVAIAVYDTGQGIAPEHHQAIFREFYQLENPERDRRKGLGLGLAIVDRLCRILDHPLTLRSTLGRGTAFFVQAPLAPEAARLRETDQEDVPARLEGWSVLVIDDDAVVRRATAEVLESWGCRTLTAESTEEALARIERASFVPDVIIADYRLREGRTGSEAIAAVRKAVGAHIPALILTGDTAPERLREASASQYLLLHKPVHPGRLRSALAGLRELVREPGP</sequence>
<dbReference type="EC" id="2.7.13.3" evidence="2"/>
<dbReference type="SMART" id="SM00448">
    <property type="entry name" value="REC"/>
    <property type="match status" value="1"/>
</dbReference>
<evidence type="ECO:0000256" key="6">
    <source>
        <dbReference type="PROSITE-ProRule" id="PRU00169"/>
    </source>
</evidence>
<dbReference type="Gene3D" id="3.40.50.2300">
    <property type="match status" value="1"/>
</dbReference>
<dbReference type="InterPro" id="IPR001789">
    <property type="entry name" value="Sig_transdc_resp-reg_receiver"/>
</dbReference>
<feature type="transmembrane region" description="Helical" evidence="8">
    <location>
        <begin position="115"/>
        <end position="135"/>
    </location>
</feature>
<protein>
    <recommendedName>
        <fullName evidence="2">histidine kinase</fullName>
        <ecNumber evidence="2">2.7.13.3</ecNumber>
    </recommendedName>
</protein>
<name>A0ABT2DE78_9BURK</name>
<evidence type="ECO:0000256" key="8">
    <source>
        <dbReference type="SAM" id="Phobius"/>
    </source>
</evidence>
<keyword evidence="8" id="KW-1133">Transmembrane helix</keyword>
<dbReference type="PANTHER" id="PTHR43047">
    <property type="entry name" value="TWO-COMPONENT HISTIDINE PROTEIN KINASE"/>
    <property type="match status" value="1"/>
</dbReference>
<dbReference type="Pfam" id="PF00512">
    <property type="entry name" value="HisKA"/>
    <property type="match status" value="1"/>
</dbReference>
<dbReference type="SMART" id="SM00387">
    <property type="entry name" value="HATPase_c"/>
    <property type="match status" value="1"/>
</dbReference>
<dbReference type="GO" id="GO:0016301">
    <property type="term" value="F:kinase activity"/>
    <property type="evidence" value="ECO:0007669"/>
    <property type="project" value="UniProtKB-KW"/>
</dbReference>
<evidence type="ECO:0000256" key="5">
    <source>
        <dbReference type="ARBA" id="ARBA00022777"/>
    </source>
</evidence>
<dbReference type="InterPro" id="IPR036097">
    <property type="entry name" value="HisK_dim/P_sf"/>
</dbReference>
<dbReference type="Gene3D" id="3.30.565.10">
    <property type="entry name" value="Histidine kinase-like ATPase, C-terminal domain"/>
    <property type="match status" value="1"/>
</dbReference>
<dbReference type="PANTHER" id="PTHR43047:SF9">
    <property type="entry name" value="HISTIDINE KINASE"/>
    <property type="match status" value="1"/>
</dbReference>
<dbReference type="PROSITE" id="PS50110">
    <property type="entry name" value="RESPONSE_REGULATORY"/>
    <property type="match status" value="1"/>
</dbReference>
<feature type="coiled-coil region" evidence="7">
    <location>
        <begin position="195"/>
        <end position="225"/>
    </location>
</feature>
<dbReference type="Pfam" id="PF02518">
    <property type="entry name" value="HATPase_c"/>
    <property type="match status" value="1"/>
</dbReference>
<feature type="domain" description="Response regulatory" evidence="10">
    <location>
        <begin position="466"/>
        <end position="583"/>
    </location>
</feature>
<dbReference type="Gene3D" id="1.10.287.130">
    <property type="match status" value="1"/>
</dbReference>
<dbReference type="Pfam" id="PF00072">
    <property type="entry name" value="Response_reg"/>
    <property type="match status" value="1"/>
</dbReference>
<evidence type="ECO:0000313" key="11">
    <source>
        <dbReference type="EMBL" id="MCS0809630.1"/>
    </source>
</evidence>
<keyword evidence="8" id="KW-0812">Transmembrane</keyword>
<dbReference type="InterPro" id="IPR005467">
    <property type="entry name" value="His_kinase_dom"/>
</dbReference>
<dbReference type="SUPFAM" id="SSF47384">
    <property type="entry name" value="Homodimeric domain of signal transducing histidine kinase"/>
    <property type="match status" value="1"/>
</dbReference>
<organism evidence="11 12">
    <name type="scientific">Massilia agilis</name>
    <dbReference type="NCBI Taxonomy" id="1811226"/>
    <lineage>
        <taxon>Bacteria</taxon>
        <taxon>Pseudomonadati</taxon>
        <taxon>Pseudomonadota</taxon>
        <taxon>Betaproteobacteria</taxon>
        <taxon>Burkholderiales</taxon>
        <taxon>Oxalobacteraceae</taxon>
        <taxon>Telluria group</taxon>
        <taxon>Massilia</taxon>
    </lineage>
</organism>
<feature type="modified residue" description="4-aspartylphosphate" evidence="6">
    <location>
        <position position="517"/>
    </location>
</feature>
<accession>A0ABT2DE78</accession>
<evidence type="ECO:0000256" key="7">
    <source>
        <dbReference type="SAM" id="Coils"/>
    </source>
</evidence>
<evidence type="ECO:0000256" key="4">
    <source>
        <dbReference type="ARBA" id="ARBA00022679"/>
    </source>
</evidence>
<gene>
    <name evidence="11" type="ORF">NX774_17040</name>
</gene>
<dbReference type="EMBL" id="JANUHB010000004">
    <property type="protein sequence ID" value="MCS0809630.1"/>
    <property type="molecule type" value="Genomic_DNA"/>
</dbReference>
<dbReference type="SUPFAM" id="SSF55874">
    <property type="entry name" value="ATPase domain of HSP90 chaperone/DNA topoisomerase II/histidine kinase"/>
    <property type="match status" value="1"/>
</dbReference>